<dbReference type="InterPro" id="IPR001789">
    <property type="entry name" value="Sig_transdc_resp-reg_receiver"/>
</dbReference>
<dbReference type="SMART" id="SM00421">
    <property type="entry name" value="HTH_LUXR"/>
    <property type="match status" value="1"/>
</dbReference>
<reference evidence="3" key="1">
    <citation type="submission" date="2020-05" db="EMBL/GenBank/DDBJ databases">
        <authorList>
            <person name="Chiriac C."/>
            <person name="Salcher M."/>
            <person name="Ghai R."/>
            <person name="Kavagutti S V."/>
        </authorList>
    </citation>
    <scope>NUCLEOTIDE SEQUENCE</scope>
</reference>
<evidence type="ECO:0000313" key="3">
    <source>
        <dbReference type="EMBL" id="CAB4738456.1"/>
    </source>
</evidence>
<evidence type="ECO:0000256" key="1">
    <source>
        <dbReference type="ARBA" id="ARBA00023125"/>
    </source>
</evidence>
<gene>
    <name evidence="3" type="ORF">UFOPK2809_00188</name>
    <name evidence="4" type="ORF">UFOPK3204_00525</name>
</gene>
<dbReference type="PANTHER" id="PTHR43214">
    <property type="entry name" value="TWO-COMPONENT RESPONSE REGULATOR"/>
    <property type="match status" value="1"/>
</dbReference>
<dbReference type="InterPro" id="IPR011006">
    <property type="entry name" value="CheY-like_superfamily"/>
</dbReference>
<dbReference type="GO" id="GO:0006355">
    <property type="term" value="P:regulation of DNA-templated transcription"/>
    <property type="evidence" value="ECO:0007669"/>
    <property type="project" value="InterPro"/>
</dbReference>
<dbReference type="EMBL" id="CAFABK010000015">
    <property type="protein sequence ID" value="CAB4826343.1"/>
    <property type="molecule type" value="Genomic_DNA"/>
</dbReference>
<proteinExistence type="predicted"/>
<evidence type="ECO:0000259" key="2">
    <source>
        <dbReference type="PROSITE" id="PS50110"/>
    </source>
</evidence>
<name>A0A6J6SU25_9ZZZZ</name>
<dbReference type="SUPFAM" id="SSF52172">
    <property type="entry name" value="CheY-like"/>
    <property type="match status" value="1"/>
</dbReference>
<dbReference type="CDD" id="cd00156">
    <property type="entry name" value="REC"/>
    <property type="match status" value="1"/>
</dbReference>
<keyword evidence="1" id="KW-0238">DNA-binding</keyword>
<dbReference type="Gene3D" id="3.40.50.2300">
    <property type="match status" value="1"/>
</dbReference>
<feature type="domain" description="Response regulatory" evidence="2">
    <location>
        <begin position="8"/>
        <end position="117"/>
    </location>
</feature>
<dbReference type="Pfam" id="PF00072">
    <property type="entry name" value="Response_reg"/>
    <property type="match status" value="1"/>
</dbReference>
<dbReference type="InterPro" id="IPR036388">
    <property type="entry name" value="WH-like_DNA-bd_sf"/>
</dbReference>
<dbReference type="InterPro" id="IPR000792">
    <property type="entry name" value="Tscrpt_reg_LuxR_C"/>
</dbReference>
<dbReference type="PROSITE" id="PS50110">
    <property type="entry name" value="RESPONSE_REGULATORY"/>
    <property type="match status" value="1"/>
</dbReference>
<organism evidence="3">
    <name type="scientific">freshwater metagenome</name>
    <dbReference type="NCBI Taxonomy" id="449393"/>
    <lineage>
        <taxon>unclassified sequences</taxon>
        <taxon>metagenomes</taxon>
        <taxon>ecological metagenomes</taxon>
    </lineage>
</organism>
<dbReference type="PANTHER" id="PTHR43214:SF42">
    <property type="entry name" value="TRANSCRIPTIONAL REGULATORY PROTEIN DESR"/>
    <property type="match status" value="1"/>
</dbReference>
<sequence length="212" mass="23205">MEEGFRWKVLLVEDEEFTRGLLTNSLERSGIEVQSSPSVARALTLLKEFEPHVVITDLDLGPGPSGVHLLERVAEQAPWVGMAILSAHASPELAVGDGHRIPEGTVYVVKSEIATADDLVDVVRSSIERRVIRDSNSASDKVILTPVHGEVLRLIAEGLSNAAIAKERNTTLRAAESMVQRTFLALGIRSDADRNARVLAVRMWQQGKVIVR</sequence>
<dbReference type="GO" id="GO:0003677">
    <property type="term" value="F:DNA binding"/>
    <property type="evidence" value="ECO:0007669"/>
    <property type="project" value="UniProtKB-KW"/>
</dbReference>
<dbReference type="AlphaFoldDB" id="A0A6J6SU25"/>
<dbReference type="SUPFAM" id="SSF46894">
    <property type="entry name" value="C-terminal effector domain of the bipartite response regulators"/>
    <property type="match status" value="1"/>
</dbReference>
<dbReference type="InterPro" id="IPR039420">
    <property type="entry name" value="WalR-like"/>
</dbReference>
<evidence type="ECO:0000313" key="4">
    <source>
        <dbReference type="EMBL" id="CAB4826343.1"/>
    </source>
</evidence>
<dbReference type="InterPro" id="IPR016032">
    <property type="entry name" value="Sig_transdc_resp-reg_C-effctor"/>
</dbReference>
<dbReference type="SMART" id="SM00448">
    <property type="entry name" value="REC"/>
    <property type="match status" value="1"/>
</dbReference>
<dbReference type="GO" id="GO:0000160">
    <property type="term" value="P:phosphorelay signal transduction system"/>
    <property type="evidence" value="ECO:0007669"/>
    <property type="project" value="InterPro"/>
</dbReference>
<protein>
    <submittedName>
        <fullName evidence="3">Unannotated protein</fullName>
    </submittedName>
</protein>
<dbReference type="Gene3D" id="1.10.10.10">
    <property type="entry name" value="Winged helix-like DNA-binding domain superfamily/Winged helix DNA-binding domain"/>
    <property type="match status" value="1"/>
</dbReference>
<dbReference type="EMBL" id="CAEZZA010000014">
    <property type="protein sequence ID" value="CAB4738456.1"/>
    <property type="molecule type" value="Genomic_DNA"/>
</dbReference>
<accession>A0A6J6SU25</accession>